<evidence type="ECO:0000313" key="1">
    <source>
        <dbReference type="EMBL" id="EHJ52696.1"/>
    </source>
</evidence>
<dbReference type="EMBL" id="AEUW02000001">
    <property type="protein sequence ID" value="EHJ52696.1"/>
    <property type="molecule type" value="Genomic_DNA"/>
</dbReference>
<organism evidence="1 2">
    <name type="scientific">Streptococcus macacae NCTC 11558</name>
    <dbReference type="NCBI Taxonomy" id="764298"/>
    <lineage>
        <taxon>Bacteria</taxon>
        <taxon>Bacillati</taxon>
        <taxon>Bacillota</taxon>
        <taxon>Bacilli</taxon>
        <taxon>Lactobacillales</taxon>
        <taxon>Streptococcaceae</taxon>
        <taxon>Streptococcus</taxon>
    </lineage>
</organism>
<dbReference type="Pfam" id="PF08876">
    <property type="entry name" value="DUF1836"/>
    <property type="match status" value="1"/>
</dbReference>
<evidence type="ECO:0000313" key="2">
    <source>
        <dbReference type="Proteomes" id="UP000003573"/>
    </source>
</evidence>
<name>G5JU43_9STRE</name>
<proteinExistence type="predicted"/>
<dbReference type="PANTHER" id="PTHR40056:SF1">
    <property type="entry name" value="DUF1836 DOMAIN-CONTAINING PROTEIN"/>
    <property type="match status" value="1"/>
</dbReference>
<dbReference type="AlphaFoldDB" id="G5JU43"/>
<dbReference type="InterPro" id="IPR014975">
    <property type="entry name" value="DUF1836"/>
</dbReference>
<dbReference type="STRING" id="764298.STRMA_0583"/>
<keyword evidence="2" id="KW-1185">Reference proteome</keyword>
<dbReference type="PANTHER" id="PTHR40056">
    <property type="entry name" value="HYPOTHETICAL CYTOSOLIC PROTEIN"/>
    <property type="match status" value="1"/>
</dbReference>
<dbReference type="eggNOG" id="COG0789">
    <property type="taxonomic scope" value="Bacteria"/>
</dbReference>
<protein>
    <recommendedName>
        <fullName evidence="3">PF08876 domain protein</fullName>
    </recommendedName>
</protein>
<evidence type="ECO:0008006" key="3">
    <source>
        <dbReference type="Google" id="ProtNLM"/>
    </source>
</evidence>
<gene>
    <name evidence="1" type="ORF">STRMA_0583</name>
</gene>
<dbReference type="SUPFAM" id="SSF46955">
    <property type="entry name" value="Putative DNA-binding domain"/>
    <property type="match status" value="1"/>
</dbReference>
<dbReference type="Proteomes" id="UP000003573">
    <property type="component" value="Unassembled WGS sequence"/>
</dbReference>
<reference evidence="1 2" key="1">
    <citation type="journal article" date="2014" name="Int. J. Syst. Evol. Microbiol.">
        <title>Phylogenomics and the dynamic genome evolution of the genus Streptococcus.</title>
        <authorList>
            <consortium name="The Broad Institute Genome Sequencing Platform"/>
            <person name="Richards V.P."/>
            <person name="Palmer S.R."/>
            <person name="Pavinski Bitar P.D."/>
            <person name="Qin X."/>
            <person name="Weinstock G.M."/>
            <person name="Highlander S.K."/>
            <person name="Town C.D."/>
            <person name="Burne R.A."/>
            <person name="Stanhope M.J."/>
        </authorList>
    </citation>
    <scope>NUCLEOTIDE SEQUENCE [LARGE SCALE GENOMIC DNA]</scope>
    <source>
        <strain evidence="1 2">NCTC 11558</strain>
    </source>
</reference>
<accession>G5JU43</accession>
<dbReference type="RefSeq" id="WP_003081028.1">
    <property type="nucleotide sequence ID" value="NZ_AEUW02000001.1"/>
</dbReference>
<comment type="caution">
    <text evidence="1">The sequence shown here is derived from an EMBL/GenBank/DDBJ whole genome shotgun (WGS) entry which is preliminary data.</text>
</comment>
<sequence length="157" mass="17933">MSTRVFPKWDQLPELDLYLDQVLLYVNQLTSTSANSNDKGLTASMINNYVKHGHIEKPLKKKYSRQQIARLIVITSLKNVFAIQEISQTLAILTQNQQSQAMYNAFVACMNDEPSENIPQVIVTACQTLKLYHKTHQLVLELEGNQENEPNTQLKTE</sequence>
<dbReference type="InterPro" id="IPR009061">
    <property type="entry name" value="DNA-bd_dom_put_sf"/>
</dbReference>
<dbReference type="OrthoDB" id="3191472at2"/>